<evidence type="ECO:0000313" key="4">
    <source>
        <dbReference type="Proteomes" id="UP001642464"/>
    </source>
</evidence>
<feature type="coiled-coil region" evidence="1">
    <location>
        <begin position="12"/>
        <end position="60"/>
    </location>
</feature>
<sequence>MSKAAVAVDGRRREIDDEYAELRKELAACRDQHARQMSVLDETSAKLRNLFSENDSLQSEALRRNHVEMEEMKTSEAELTMRVGDLTAAKDALTLECTSLREKLEAVHHETFQLKSQLGSKEQTLALELSLKRKAEARNEHLQSELCALESRYAKQGTHVQLLLREKERLWSRLNRSRAASDSTRKESCKEPQADLPKECQAKVQTSSLRISRESSAKVRTSSAVAELERKLWHTQKALDRERASHETTKSELAASGAINQGDCSGGC</sequence>
<evidence type="ECO:0000256" key="1">
    <source>
        <dbReference type="SAM" id="Coils"/>
    </source>
</evidence>
<feature type="region of interest" description="Disordered" evidence="2">
    <location>
        <begin position="175"/>
        <end position="201"/>
    </location>
</feature>
<reference evidence="3 4" key="1">
    <citation type="submission" date="2024-02" db="EMBL/GenBank/DDBJ databases">
        <authorList>
            <person name="Chen Y."/>
            <person name="Shah S."/>
            <person name="Dougan E. K."/>
            <person name="Thang M."/>
            <person name="Chan C."/>
        </authorList>
    </citation>
    <scope>NUCLEOTIDE SEQUENCE [LARGE SCALE GENOMIC DNA]</scope>
</reference>
<protein>
    <submittedName>
        <fullName evidence="3">Uncharacterized protein</fullName>
    </submittedName>
</protein>
<feature type="compositionally biased region" description="Polar residues" evidence="2">
    <location>
        <begin position="258"/>
        <end position="268"/>
    </location>
</feature>
<keyword evidence="4" id="KW-1185">Reference proteome</keyword>
<keyword evidence="1" id="KW-0175">Coiled coil</keyword>
<feature type="compositionally biased region" description="Basic and acidic residues" evidence="2">
    <location>
        <begin position="183"/>
        <end position="201"/>
    </location>
</feature>
<organism evidence="3 4">
    <name type="scientific">Durusdinium trenchii</name>
    <dbReference type="NCBI Taxonomy" id="1381693"/>
    <lineage>
        <taxon>Eukaryota</taxon>
        <taxon>Sar</taxon>
        <taxon>Alveolata</taxon>
        <taxon>Dinophyceae</taxon>
        <taxon>Suessiales</taxon>
        <taxon>Symbiodiniaceae</taxon>
        <taxon>Durusdinium</taxon>
    </lineage>
</organism>
<evidence type="ECO:0000313" key="3">
    <source>
        <dbReference type="EMBL" id="CAK8986847.1"/>
    </source>
</evidence>
<proteinExistence type="predicted"/>
<gene>
    <name evidence="3" type="ORF">SCF082_LOCUS723</name>
</gene>
<name>A0ABP0H9I3_9DINO</name>
<feature type="region of interest" description="Disordered" evidence="2">
    <location>
        <begin position="239"/>
        <end position="268"/>
    </location>
</feature>
<accession>A0ABP0H9I3</accession>
<dbReference type="EMBL" id="CAXAMM010000281">
    <property type="protein sequence ID" value="CAK8986847.1"/>
    <property type="molecule type" value="Genomic_DNA"/>
</dbReference>
<evidence type="ECO:0000256" key="2">
    <source>
        <dbReference type="SAM" id="MobiDB-lite"/>
    </source>
</evidence>
<feature type="compositionally biased region" description="Basic and acidic residues" evidence="2">
    <location>
        <begin position="239"/>
        <end position="250"/>
    </location>
</feature>
<comment type="caution">
    <text evidence="3">The sequence shown here is derived from an EMBL/GenBank/DDBJ whole genome shotgun (WGS) entry which is preliminary data.</text>
</comment>
<dbReference type="Proteomes" id="UP001642464">
    <property type="component" value="Unassembled WGS sequence"/>
</dbReference>